<dbReference type="Gene3D" id="3.55.50.10">
    <property type="entry name" value="Baseplate protein-like domains"/>
    <property type="match status" value="1"/>
</dbReference>
<dbReference type="Pfam" id="PF05954">
    <property type="entry name" value="Phage_GPD"/>
    <property type="match status" value="1"/>
</dbReference>
<accession>A0A4R2GWN0</accession>
<protein>
    <recommendedName>
        <fullName evidence="3">Phage protein D</fullName>
    </recommendedName>
</protein>
<dbReference type="AlphaFoldDB" id="A0A4R2GWN0"/>
<dbReference type="Proteomes" id="UP000294881">
    <property type="component" value="Unassembled WGS sequence"/>
</dbReference>
<gene>
    <name evidence="1" type="ORF">EV666_102211</name>
</gene>
<keyword evidence="2" id="KW-1185">Reference proteome</keyword>
<name>A0A4R2GWN0_9HYPH</name>
<dbReference type="SUPFAM" id="SSF69279">
    <property type="entry name" value="Phage tail proteins"/>
    <property type="match status" value="1"/>
</dbReference>
<organism evidence="1 2">
    <name type="scientific">Camelimonas lactis</name>
    <dbReference type="NCBI Taxonomy" id="659006"/>
    <lineage>
        <taxon>Bacteria</taxon>
        <taxon>Pseudomonadati</taxon>
        <taxon>Pseudomonadota</taxon>
        <taxon>Alphaproteobacteria</taxon>
        <taxon>Hyphomicrobiales</taxon>
        <taxon>Chelatococcaceae</taxon>
        <taxon>Camelimonas</taxon>
    </lineage>
</organism>
<evidence type="ECO:0000313" key="2">
    <source>
        <dbReference type="Proteomes" id="UP000294881"/>
    </source>
</evidence>
<dbReference type="EMBL" id="SLWL01000002">
    <property type="protein sequence ID" value="TCO15233.1"/>
    <property type="molecule type" value="Genomic_DNA"/>
</dbReference>
<reference evidence="1 2" key="1">
    <citation type="submission" date="2019-03" db="EMBL/GenBank/DDBJ databases">
        <title>Genomic Encyclopedia of Type Strains, Phase IV (KMG-IV): sequencing the most valuable type-strain genomes for metagenomic binning, comparative biology and taxonomic classification.</title>
        <authorList>
            <person name="Goeker M."/>
        </authorList>
    </citation>
    <scope>NUCLEOTIDE SEQUENCE [LARGE SCALE GENOMIC DNA]</scope>
    <source>
        <strain evidence="1 2">DSM 22958</strain>
    </source>
</reference>
<proteinExistence type="predicted"/>
<sequence>MIGARTAPLDLGQPTALLNYNGVPLWDSVSSHVLSLTFTDNIEGEADEIQLDLQNASGKWFDAWSPQHNDEVDGQFGYRGGLLVPVGTFFVDKPCAKGGRGGDTFSTQGQSVPVDKALRTKKTKAFENQKLGDIARKVAGEHGMQIVGTPPDIGFGRITQRRETDLEFLKRLAEDYGAFFAVKGKRVVFMPRKDVFGREPVRTITRGDREIISYQLAYNAPKTASKAQATYWEGNQKKKIDVEVEDRDVKTGDRVRIDDRVENEEQARTMAKSRLQKANLRQWTATFTLVGDPILLAGQSVQLAGYGHWDRKYSVLRARHQMTRSGMTTAVELVGVREEGK</sequence>
<evidence type="ECO:0000313" key="1">
    <source>
        <dbReference type="EMBL" id="TCO15233.1"/>
    </source>
</evidence>
<evidence type="ECO:0008006" key="3">
    <source>
        <dbReference type="Google" id="ProtNLM"/>
    </source>
</evidence>
<comment type="caution">
    <text evidence="1">The sequence shown here is derived from an EMBL/GenBank/DDBJ whole genome shotgun (WGS) entry which is preliminary data.</text>
</comment>